<evidence type="ECO:0000313" key="3">
    <source>
        <dbReference type="EMBL" id="BDI28024.1"/>
    </source>
</evidence>
<organism evidence="3 4">
    <name type="scientific">Capsulimonas corticalis</name>
    <dbReference type="NCBI Taxonomy" id="2219043"/>
    <lineage>
        <taxon>Bacteria</taxon>
        <taxon>Bacillati</taxon>
        <taxon>Armatimonadota</taxon>
        <taxon>Armatimonadia</taxon>
        <taxon>Capsulimonadales</taxon>
        <taxon>Capsulimonadaceae</taxon>
        <taxon>Capsulimonas</taxon>
    </lineage>
</organism>
<evidence type="ECO:0000313" key="4">
    <source>
        <dbReference type="Proteomes" id="UP000287394"/>
    </source>
</evidence>
<protein>
    <submittedName>
        <fullName evidence="3">Uncharacterized protein</fullName>
    </submittedName>
</protein>
<evidence type="ECO:0000256" key="1">
    <source>
        <dbReference type="ARBA" id="ARBA00023125"/>
    </source>
</evidence>
<dbReference type="Pfam" id="PF00239">
    <property type="entry name" value="Resolvase"/>
    <property type="match status" value="1"/>
</dbReference>
<dbReference type="SUPFAM" id="SSF53041">
    <property type="entry name" value="Resolvase-like"/>
    <property type="match status" value="1"/>
</dbReference>
<dbReference type="GO" id="GO:0000150">
    <property type="term" value="F:DNA strand exchange activity"/>
    <property type="evidence" value="ECO:0007669"/>
    <property type="project" value="InterPro"/>
</dbReference>
<dbReference type="Gene3D" id="3.40.50.1390">
    <property type="entry name" value="Resolvase, N-terminal catalytic domain"/>
    <property type="match status" value="1"/>
</dbReference>
<dbReference type="Gene3D" id="3.90.1750.20">
    <property type="entry name" value="Putative Large Serine Recombinase, Chain B, Domain 2"/>
    <property type="match status" value="1"/>
</dbReference>
<dbReference type="InterPro" id="IPR050639">
    <property type="entry name" value="SSR_resolvase"/>
</dbReference>
<dbReference type="PANTHER" id="PTHR30461:SF2">
    <property type="entry name" value="SERINE RECOMBINASE PINE-RELATED"/>
    <property type="match status" value="1"/>
</dbReference>
<dbReference type="AlphaFoldDB" id="A0A402CRH7"/>
<dbReference type="EMBL" id="AP025739">
    <property type="protein sequence ID" value="BDI28024.1"/>
    <property type="molecule type" value="Genomic_DNA"/>
</dbReference>
<dbReference type="RefSeq" id="WP_119319983.1">
    <property type="nucleotide sequence ID" value="NZ_AP025739.1"/>
</dbReference>
<dbReference type="GO" id="GO:0003677">
    <property type="term" value="F:DNA binding"/>
    <property type="evidence" value="ECO:0007669"/>
    <property type="project" value="UniProtKB-KW"/>
</dbReference>
<dbReference type="SMART" id="SM00857">
    <property type="entry name" value="Resolvase"/>
    <property type="match status" value="1"/>
</dbReference>
<sequence>MAKKKPLPNLNGLIAGYLRISDVKFPDGCVSVPDKEAFLDKLRQIRMSELMQDAERDGCTIDIWYDDIGISGRGEYLAKRIAYQEMLRDAKAKKLRAVYARDLSRLGRDLIEQENFFLQLEAQAVDVRVADLPTSGDEAARTLVRQQLGSLNQYMATKNGQVIKQTNLERVRTGQWVGRTRDQLGLRYNKATKFFDYDPETADLACLVYETFIACHGFARATALTLNQMLRDGKARAAIGPRGGMWSGSTVLRIIKGPIYRRKIQYEDLLIDSEDKIPAVVPQDLVDEVDRLLLVRAPLNEVGAAKRKAGRLEHTFGGMLFCIHCGRRMIALRNPGSRAGRGPVLWLSWICCQGGDGERGLCDCKFSIQQFRLDALVSEGLRQAFEIYEREHFKSGKTPKPKPVKPLSTFSEMMAKLDQRRDRLLDLLESCEPEAVGTINERLKAIANERIKLKEQPEVTAELAADTTIETLSRRQLTSLSKKLETVWETPDDMLSHAKHDLLKTLQVRVMINILPRAAKKRKDGNTRRYPGLLSAQLHVGILGMAGEHSLEITETQDAYNAYIQWKCCRRW</sequence>
<proteinExistence type="predicted"/>
<dbReference type="CDD" id="cd00338">
    <property type="entry name" value="Ser_Recombinase"/>
    <property type="match status" value="1"/>
</dbReference>
<dbReference type="InterPro" id="IPR006119">
    <property type="entry name" value="Resolv_N"/>
</dbReference>
<name>A0A402CRH7_9BACT</name>
<reference evidence="3 4" key="1">
    <citation type="journal article" date="2019" name="Int. J. Syst. Evol. Microbiol.">
        <title>Capsulimonas corticalis gen. nov., sp. nov., an aerobic capsulated bacterium, of a novel bacterial order, Capsulimonadales ord. nov., of the class Armatimonadia of the phylum Armatimonadetes.</title>
        <authorList>
            <person name="Li J."/>
            <person name="Kudo C."/>
            <person name="Tonouchi A."/>
        </authorList>
    </citation>
    <scope>NUCLEOTIDE SEQUENCE [LARGE SCALE GENOMIC DNA]</scope>
    <source>
        <strain evidence="3 4">AX-7</strain>
    </source>
</reference>
<dbReference type="InterPro" id="IPR038109">
    <property type="entry name" value="DNA_bind_recomb_sf"/>
</dbReference>
<dbReference type="PANTHER" id="PTHR30461">
    <property type="entry name" value="DNA-INVERTASE FROM LAMBDOID PROPHAGE"/>
    <property type="match status" value="1"/>
</dbReference>
<evidence type="ECO:0000256" key="2">
    <source>
        <dbReference type="ARBA" id="ARBA00023172"/>
    </source>
</evidence>
<keyword evidence="1" id="KW-0238">DNA-binding</keyword>
<gene>
    <name evidence="3" type="ORF">CCAX7_000750</name>
</gene>
<dbReference type="InterPro" id="IPR036162">
    <property type="entry name" value="Resolvase-like_N_sf"/>
</dbReference>
<keyword evidence="2" id="KW-0233">DNA recombination</keyword>
<dbReference type="OrthoDB" id="9804620at2"/>
<dbReference type="Proteomes" id="UP000287394">
    <property type="component" value="Chromosome"/>
</dbReference>
<keyword evidence="4" id="KW-1185">Reference proteome</keyword>
<accession>A0A402CRH7</accession>
<dbReference type="KEGG" id="ccot:CCAX7_000750"/>